<accession>W5T1A4</accession>
<dbReference type="RefSeq" id="WP_025408397.1">
    <property type="nucleotide sequence ID" value="NZ_CP005745.1"/>
</dbReference>
<gene>
    <name evidence="1" type="ORF">BCO_0031800</name>
</gene>
<evidence type="ECO:0000313" key="2">
    <source>
        <dbReference type="Proteomes" id="UP000019330"/>
    </source>
</evidence>
<dbReference type="STRING" id="1313292.BCO_0031800"/>
<keyword evidence="2" id="KW-1185">Reference proteome</keyword>
<dbReference type="PROSITE" id="PS51257">
    <property type="entry name" value="PROKAR_LIPOPROTEIN"/>
    <property type="match status" value="1"/>
</dbReference>
<dbReference type="Proteomes" id="UP000019330">
    <property type="component" value="Chromosome"/>
</dbReference>
<organism evidence="1 2">
    <name type="scientific">Borrelia coriaceae ATCC 43381</name>
    <dbReference type="NCBI Taxonomy" id="1408429"/>
    <lineage>
        <taxon>Bacteria</taxon>
        <taxon>Pseudomonadati</taxon>
        <taxon>Spirochaetota</taxon>
        <taxon>Spirochaetia</taxon>
        <taxon>Spirochaetales</taxon>
        <taxon>Borreliaceae</taxon>
        <taxon>Borrelia</taxon>
    </lineage>
</organism>
<dbReference type="OrthoDB" id="350378at2"/>
<reference evidence="1" key="1">
    <citation type="submission" date="2013-04" db="EMBL/GenBank/DDBJ databases">
        <title>Comparative Genomics of Relapsing Fever Spirochetes.</title>
        <authorList>
            <person name="Schwan T.G."/>
            <person name="Raffel S.J."/>
            <person name="Porcella S.F."/>
            <person name="Martens C.A."/>
            <person name="Bruno D.P."/>
            <person name="Ricklefs S.M."/>
            <person name="Barbian K.B."/>
        </authorList>
    </citation>
    <scope>NUCLEOTIDE SEQUENCE [LARGE SCALE GENOMIC DNA]</scope>
    <source>
        <strain evidence="1">Co53</strain>
    </source>
</reference>
<sequence>MVKLIITIFMAIFFIGCETLTYCPPKKHISSIMLLDSSSDVYAYINLSKNRFIYNELNTKYKIGLSTIGNLYLSYTKNTEAFSSIITGNFPKNIFWAIQNNPNFESHGNIFTNPKWKIKNSDIYVTPIKGKKGILINQKKTTHKNENVLTTKYINILDQNEIFIWIKDINILLPDRINKTNLIPFDKGIFIANSENEDDYHLKAYLNTDNPTILSILSKKLIPTLLANITKIIISSPIKSKIQDQDTVELQFNVNKISIKEFITSLMSEI</sequence>
<name>W5T1A4_9SPIR</name>
<protein>
    <recommendedName>
        <fullName evidence="3">Lipoprotein</fullName>
    </recommendedName>
</protein>
<evidence type="ECO:0000313" key="1">
    <source>
        <dbReference type="EMBL" id="AHH11036.1"/>
    </source>
</evidence>
<evidence type="ECO:0008006" key="3">
    <source>
        <dbReference type="Google" id="ProtNLM"/>
    </source>
</evidence>
<proteinExistence type="predicted"/>
<dbReference type="PATRIC" id="fig|1313292.3.peg.906"/>
<dbReference type="HOGENOM" id="CLU_085287_0_0_12"/>
<dbReference type="EMBL" id="CP005745">
    <property type="protein sequence ID" value="AHH11036.1"/>
    <property type="molecule type" value="Genomic_DNA"/>
</dbReference>
<dbReference type="AlphaFoldDB" id="W5T1A4"/>